<dbReference type="AlphaFoldDB" id="A0A399E3M2"/>
<comment type="similarity">
    <text evidence="1">Belongs to the protein kinase superfamily. ADCK protein kinase family.</text>
</comment>
<evidence type="ECO:0000256" key="1">
    <source>
        <dbReference type="ARBA" id="ARBA00009670"/>
    </source>
</evidence>
<dbReference type="RefSeq" id="WP_027888535.1">
    <property type="nucleotide sequence ID" value="NZ_JBHSXZ010000084.1"/>
</dbReference>
<name>A0A399E3M2_9DEIN</name>
<protein>
    <recommendedName>
        <fullName evidence="2">ABC1 atypical kinase-like domain-containing protein</fullName>
    </recommendedName>
</protein>
<proteinExistence type="inferred from homology"/>
<dbReference type="PANTHER" id="PTHR10566">
    <property type="entry name" value="CHAPERONE-ACTIVITY OF BC1 COMPLEX CABC1 -RELATED"/>
    <property type="match status" value="1"/>
</dbReference>
<dbReference type="EMBL" id="QWKX01000029">
    <property type="protein sequence ID" value="RIH77270.1"/>
    <property type="molecule type" value="Genomic_DNA"/>
</dbReference>
<evidence type="ECO:0000313" key="4">
    <source>
        <dbReference type="Proteomes" id="UP000266089"/>
    </source>
</evidence>
<evidence type="ECO:0000313" key="3">
    <source>
        <dbReference type="EMBL" id="RIH77270.1"/>
    </source>
</evidence>
<accession>A0A399E3M2</accession>
<reference evidence="3 4" key="1">
    <citation type="submission" date="2018-08" db="EMBL/GenBank/DDBJ databases">
        <title>Meiothermus cateniformans JCM 15151 genome sequencing project.</title>
        <authorList>
            <person name="Da Costa M.S."/>
            <person name="Albuquerque L."/>
            <person name="Raposo P."/>
            <person name="Froufe H.J.C."/>
            <person name="Barroso C.S."/>
            <person name="Egas C."/>
        </authorList>
    </citation>
    <scope>NUCLEOTIDE SEQUENCE [LARGE SCALE GENOMIC DNA]</scope>
    <source>
        <strain evidence="3 4">JCM 15151</strain>
    </source>
</reference>
<dbReference type="GO" id="GO:0016740">
    <property type="term" value="F:transferase activity"/>
    <property type="evidence" value="ECO:0007669"/>
    <property type="project" value="UniProtKB-KW"/>
</dbReference>
<gene>
    <name evidence="3" type="primary">ubiB</name>
    <name evidence="3" type="ORF">Mcate_01416</name>
</gene>
<evidence type="ECO:0000259" key="2">
    <source>
        <dbReference type="Pfam" id="PF03109"/>
    </source>
</evidence>
<dbReference type="Proteomes" id="UP000266089">
    <property type="component" value="Unassembled WGS sequence"/>
</dbReference>
<keyword evidence="3" id="KW-0808">Transferase</keyword>
<comment type="caution">
    <text evidence="3">The sequence shown here is derived from an EMBL/GenBank/DDBJ whole genome shotgun (WGS) entry which is preliminary data.</text>
</comment>
<sequence length="173" mass="19684">MPCRPDLTILSRVALLHRCRQIAAALARHGLGYLAMELGLGHYLPFNRGLFGHRRRLESYTRADRLRMASEDLGPTPVKLGQVLSTRPDLVPPDWSEELAKLQERVPPVPWPRVWLRLGRELGRPPEEVFAHLELEPLAAASVGQVHWGVHRGSKRWPLGFWCKRTVVFLSPV</sequence>
<dbReference type="Pfam" id="PF03109">
    <property type="entry name" value="ABC1"/>
    <property type="match status" value="1"/>
</dbReference>
<dbReference type="InterPro" id="IPR004147">
    <property type="entry name" value="ABC1_dom"/>
</dbReference>
<dbReference type="InterPro" id="IPR050154">
    <property type="entry name" value="UbiB_kinase"/>
</dbReference>
<organism evidence="3 4">
    <name type="scientific">Meiothermus taiwanensis</name>
    <dbReference type="NCBI Taxonomy" id="172827"/>
    <lineage>
        <taxon>Bacteria</taxon>
        <taxon>Thermotogati</taxon>
        <taxon>Deinococcota</taxon>
        <taxon>Deinococci</taxon>
        <taxon>Thermales</taxon>
        <taxon>Thermaceae</taxon>
        <taxon>Meiothermus</taxon>
    </lineage>
</organism>
<feature type="domain" description="ABC1 atypical kinase-like" evidence="2">
    <location>
        <begin position="101"/>
        <end position="151"/>
    </location>
</feature>
<dbReference type="PANTHER" id="PTHR10566:SF113">
    <property type="entry name" value="PROTEIN ACTIVITY OF BC1 COMPLEX KINASE 7, CHLOROPLASTIC"/>
    <property type="match status" value="1"/>
</dbReference>
<dbReference type="KEGG" id="mtai:Mtai_v1c29460"/>